<keyword evidence="3" id="KW-1185">Reference proteome</keyword>
<protein>
    <submittedName>
        <fullName evidence="2">Uncharacterized protein</fullName>
    </submittedName>
</protein>
<dbReference type="AlphaFoldDB" id="A0AAV2DJJ7"/>
<feature type="compositionally biased region" description="Basic and acidic residues" evidence="1">
    <location>
        <begin position="58"/>
        <end position="71"/>
    </location>
</feature>
<gene>
    <name evidence="2" type="ORF">LTRI10_LOCUS15375</name>
</gene>
<evidence type="ECO:0000256" key="1">
    <source>
        <dbReference type="SAM" id="MobiDB-lite"/>
    </source>
</evidence>
<accession>A0AAV2DJJ7</accession>
<organism evidence="2 3">
    <name type="scientific">Linum trigynum</name>
    <dbReference type="NCBI Taxonomy" id="586398"/>
    <lineage>
        <taxon>Eukaryota</taxon>
        <taxon>Viridiplantae</taxon>
        <taxon>Streptophyta</taxon>
        <taxon>Embryophyta</taxon>
        <taxon>Tracheophyta</taxon>
        <taxon>Spermatophyta</taxon>
        <taxon>Magnoliopsida</taxon>
        <taxon>eudicotyledons</taxon>
        <taxon>Gunneridae</taxon>
        <taxon>Pentapetalae</taxon>
        <taxon>rosids</taxon>
        <taxon>fabids</taxon>
        <taxon>Malpighiales</taxon>
        <taxon>Linaceae</taxon>
        <taxon>Linum</taxon>
    </lineage>
</organism>
<sequence>MVSERRSRSKVRAGGGRPSDWESGLEMEKRSRGAGLAGEEEESHCRSSRLAERKRREKSLARRGREEERSRRLGFVNL</sequence>
<dbReference type="Proteomes" id="UP001497516">
    <property type="component" value="Chromosome 3"/>
</dbReference>
<name>A0AAV2DJJ7_9ROSI</name>
<evidence type="ECO:0000313" key="3">
    <source>
        <dbReference type="Proteomes" id="UP001497516"/>
    </source>
</evidence>
<feature type="region of interest" description="Disordered" evidence="1">
    <location>
        <begin position="1"/>
        <end position="78"/>
    </location>
</feature>
<reference evidence="2 3" key="1">
    <citation type="submission" date="2024-04" db="EMBL/GenBank/DDBJ databases">
        <authorList>
            <person name="Fracassetti M."/>
        </authorList>
    </citation>
    <scope>NUCLEOTIDE SEQUENCE [LARGE SCALE GENOMIC DNA]</scope>
</reference>
<evidence type="ECO:0000313" key="2">
    <source>
        <dbReference type="EMBL" id="CAL1373447.1"/>
    </source>
</evidence>
<dbReference type="EMBL" id="OZ034816">
    <property type="protein sequence ID" value="CAL1373447.1"/>
    <property type="molecule type" value="Genomic_DNA"/>
</dbReference>
<proteinExistence type="predicted"/>